<dbReference type="Pfam" id="PF03853">
    <property type="entry name" value="YjeF_N"/>
    <property type="match status" value="1"/>
</dbReference>
<dbReference type="NCBIfam" id="TIGR00197">
    <property type="entry name" value="yjeF_nterm"/>
    <property type="match status" value="1"/>
</dbReference>
<proteinExistence type="inferred from homology"/>
<feature type="binding site" evidence="17">
    <location>
        <position position="427"/>
    </location>
    <ligand>
        <name>AMP</name>
        <dbReference type="ChEBI" id="CHEBI:456215"/>
    </ligand>
</feature>
<evidence type="ECO:0000256" key="13">
    <source>
        <dbReference type="ARBA" id="ARBA00023268"/>
    </source>
</evidence>
<name>A0A4P8IFK1_9FIRM</name>
<dbReference type="EMBL" id="CP040058">
    <property type="protein sequence ID" value="QCP35477.1"/>
    <property type="molecule type" value="Genomic_DNA"/>
</dbReference>
<dbReference type="EC" id="5.1.99.6" evidence="19"/>
<evidence type="ECO:0000256" key="1">
    <source>
        <dbReference type="ARBA" id="ARBA00000013"/>
    </source>
</evidence>
<evidence type="ECO:0000259" key="20">
    <source>
        <dbReference type="PROSITE" id="PS51383"/>
    </source>
</evidence>
<feature type="domain" description="YjeF C-terminal" evidence="20">
    <location>
        <begin position="217"/>
        <end position="487"/>
    </location>
</feature>
<comment type="catalytic activity">
    <reaction evidence="15 17 19">
        <text>(6S)-NADHX + ADP = AMP + phosphate + NADH + H(+)</text>
        <dbReference type="Rhea" id="RHEA:32223"/>
        <dbReference type="ChEBI" id="CHEBI:15378"/>
        <dbReference type="ChEBI" id="CHEBI:43474"/>
        <dbReference type="ChEBI" id="CHEBI:57945"/>
        <dbReference type="ChEBI" id="CHEBI:64074"/>
        <dbReference type="ChEBI" id="CHEBI:456215"/>
        <dbReference type="ChEBI" id="CHEBI:456216"/>
        <dbReference type="EC" id="4.2.1.136"/>
    </reaction>
</comment>
<dbReference type="GO" id="GO:0046872">
    <property type="term" value="F:metal ion binding"/>
    <property type="evidence" value="ECO:0007669"/>
    <property type="project" value="UniProtKB-UniRule"/>
</dbReference>
<keyword evidence="10 17" id="KW-0520">NAD</keyword>
<evidence type="ECO:0000256" key="12">
    <source>
        <dbReference type="ARBA" id="ARBA00023239"/>
    </source>
</evidence>
<evidence type="ECO:0000256" key="11">
    <source>
        <dbReference type="ARBA" id="ARBA00023235"/>
    </source>
</evidence>
<feature type="binding site" evidence="17">
    <location>
        <position position="361"/>
    </location>
    <ligand>
        <name>(6S)-NADPHX</name>
        <dbReference type="ChEBI" id="CHEBI:64076"/>
    </ligand>
</feature>
<comment type="subunit">
    <text evidence="17">Homotetramer.</text>
</comment>
<feature type="binding site" evidence="18">
    <location>
        <position position="153"/>
    </location>
    <ligand>
        <name>(6S)-NADPHX</name>
        <dbReference type="ChEBI" id="CHEBI:64076"/>
    </ligand>
</feature>
<evidence type="ECO:0000259" key="21">
    <source>
        <dbReference type="PROSITE" id="PS51385"/>
    </source>
</evidence>
<evidence type="ECO:0000313" key="23">
    <source>
        <dbReference type="Proteomes" id="UP000298653"/>
    </source>
</evidence>
<keyword evidence="8 17" id="KW-0521">NADP</keyword>
<feature type="binding site" evidence="17">
    <location>
        <position position="428"/>
    </location>
    <ligand>
        <name>(6S)-NADPHX</name>
        <dbReference type="ChEBI" id="CHEBI:64076"/>
    </ligand>
</feature>
<evidence type="ECO:0000256" key="17">
    <source>
        <dbReference type="HAMAP-Rule" id="MF_01965"/>
    </source>
</evidence>
<feature type="binding site" evidence="18">
    <location>
        <begin position="58"/>
        <end position="62"/>
    </location>
    <ligand>
        <name>(6S)-NADPHX</name>
        <dbReference type="ChEBI" id="CHEBI:64076"/>
    </ligand>
</feature>
<comment type="function">
    <text evidence="17">Catalyzes the dehydration of the S-form of NAD(P)HX at the expense of ADP, which is converted to AMP. Together with NAD(P)HX epimerase, which catalyzes the epimerization of the S- and R-forms, the enzyme allows the repair of both epimers of NAD(P)HX, a damaged form of NAD(P)H that is a result of enzymatic or heat-dependent hydration.</text>
</comment>
<dbReference type="PROSITE" id="PS51383">
    <property type="entry name" value="YJEF_C_3"/>
    <property type="match status" value="1"/>
</dbReference>
<evidence type="ECO:0000256" key="15">
    <source>
        <dbReference type="ARBA" id="ARBA00048238"/>
    </source>
</evidence>
<comment type="function">
    <text evidence="14 19">Bifunctional enzyme that catalyzes the epimerization of the S- and R-forms of NAD(P)HX and the dehydration of the S-form of NAD(P)HX at the expense of ADP, which is converted to AMP. This allows the repair of both epimers of NAD(P)HX, a damaged form of NAD(P)H that is a result of enzymatic or heat-dependent hydration.</text>
</comment>
<dbReference type="InterPro" id="IPR000631">
    <property type="entry name" value="CARKD"/>
</dbReference>
<dbReference type="GO" id="GO:0046496">
    <property type="term" value="P:nicotinamide nucleotide metabolic process"/>
    <property type="evidence" value="ECO:0007669"/>
    <property type="project" value="UniProtKB-UniRule"/>
</dbReference>
<keyword evidence="23" id="KW-1185">Reference proteome</keyword>
<dbReference type="NCBIfam" id="TIGR00196">
    <property type="entry name" value="yjeF_cterm"/>
    <property type="match status" value="1"/>
</dbReference>
<comment type="similarity">
    <text evidence="17">Belongs to the NnrD/CARKD family.</text>
</comment>
<dbReference type="GO" id="GO:0052856">
    <property type="term" value="F:NAD(P)HX epimerase activity"/>
    <property type="evidence" value="ECO:0007669"/>
    <property type="project" value="UniProtKB-UniRule"/>
</dbReference>
<comment type="similarity">
    <text evidence="18">Belongs to the NnrE/AIBP family.</text>
</comment>
<dbReference type="InterPro" id="IPR030677">
    <property type="entry name" value="Nnr"/>
</dbReference>
<keyword evidence="9 18" id="KW-0630">Potassium</keyword>
<keyword evidence="5 18" id="KW-0479">Metal-binding</keyword>
<dbReference type="OrthoDB" id="9806925at2"/>
<dbReference type="CDD" id="cd01171">
    <property type="entry name" value="YXKO-related"/>
    <property type="match status" value="1"/>
</dbReference>
<dbReference type="InterPro" id="IPR036652">
    <property type="entry name" value="YjeF_N_dom_sf"/>
</dbReference>
<dbReference type="KEGG" id="arf:AR1Y2_2023"/>
<dbReference type="InterPro" id="IPR029056">
    <property type="entry name" value="Ribokinase-like"/>
</dbReference>
<evidence type="ECO:0000313" key="22">
    <source>
        <dbReference type="EMBL" id="QCP35477.1"/>
    </source>
</evidence>
<feature type="binding site" evidence="18">
    <location>
        <position position="156"/>
    </location>
    <ligand>
        <name>K(+)</name>
        <dbReference type="ChEBI" id="CHEBI:29103"/>
    </ligand>
</feature>
<feature type="binding site" evidence="17">
    <location>
        <position position="253"/>
    </location>
    <ligand>
        <name>(6S)-NADPHX</name>
        <dbReference type="ChEBI" id="CHEBI:64076"/>
    </ligand>
</feature>
<evidence type="ECO:0000256" key="16">
    <source>
        <dbReference type="ARBA" id="ARBA00049209"/>
    </source>
</evidence>
<dbReference type="SUPFAM" id="SSF53613">
    <property type="entry name" value="Ribokinase-like"/>
    <property type="match status" value="1"/>
</dbReference>
<dbReference type="SUPFAM" id="SSF64153">
    <property type="entry name" value="YjeF N-terminal domain-like"/>
    <property type="match status" value="1"/>
</dbReference>
<feature type="domain" description="YjeF N-terminal" evidence="21">
    <location>
        <begin position="10"/>
        <end position="210"/>
    </location>
</feature>
<evidence type="ECO:0000256" key="3">
    <source>
        <dbReference type="ARBA" id="ARBA00006001"/>
    </source>
</evidence>
<dbReference type="HAMAP" id="MF_01965">
    <property type="entry name" value="NADHX_dehydratase"/>
    <property type="match status" value="1"/>
</dbReference>
<dbReference type="AlphaFoldDB" id="A0A4P8IFK1"/>
<feature type="binding site" evidence="18">
    <location>
        <position position="135"/>
    </location>
    <ligand>
        <name>(6S)-NADPHX</name>
        <dbReference type="ChEBI" id="CHEBI:64076"/>
    </ligand>
</feature>
<dbReference type="PIRSF" id="PIRSF017184">
    <property type="entry name" value="Nnr"/>
    <property type="match status" value="1"/>
</dbReference>
<evidence type="ECO:0000256" key="6">
    <source>
        <dbReference type="ARBA" id="ARBA00022741"/>
    </source>
</evidence>
<evidence type="ECO:0000256" key="5">
    <source>
        <dbReference type="ARBA" id="ARBA00022723"/>
    </source>
</evidence>
<comment type="function">
    <text evidence="18">Catalyzes the epimerization of the S- and R-forms of NAD(P)HX, a damaged form of NAD(P)H that is a result of enzymatic or heat-dependent hydration. This is a prerequisite for the S-specific NAD(P)H-hydrate dehydratase to allow the repair of both epimers of NAD(P)HX.</text>
</comment>
<dbReference type="GO" id="GO:0005524">
    <property type="term" value="F:ATP binding"/>
    <property type="evidence" value="ECO:0007669"/>
    <property type="project" value="UniProtKB-UniRule"/>
</dbReference>
<dbReference type="HAMAP" id="MF_01966">
    <property type="entry name" value="NADHX_epimerase"/>
    <property type="match status" value="1"/>
</dbReference>
<dbReference type="PANTHER" id="PTHR12592:SF0">
    <property type="entry name" value="ATP-DEPENDENT (S)-NAD(P)H-HYDRATE DEHYDRATASE"/>
    <property type="match status" value="1"/>
</dbReference>
<evidence type="ECO:0000256" key="18">
    <source>
        <dbReference type="HAMAP-Rule" id="MF_01966"/>
    </source>
</evidence>
<comment type="similarity">
    <text evidence="3 19">In the N-terminal section; belongs to the NnrE/AIBP family.</text>
</comment>
<keyword evidence="11 18" id="KW-0413">Isomerase</keyword>
<comment type="cofactor">
    <cofactor evidence="17">
        <name>Mg(2+)</name>
        <dbReference type="ChEBI" id="CHEBI:18420"/>
    </cofactor>
</comment>
<feature type="binding site" evidence="17">
    <location>
        <position position="311"/>
    </location>
    <ligand>
        <name>(6S)-NADPHX</name>
        <dbReference type="ChEBI" id="CHEBI:64076"/>
    </ligand>
</feature>
<reference evidence="22 23" key="1">
    <citation type="submission" date="2019-05" db="EMBL/GenBank/DDBJ databases">
        <title>Complete genome sequencing of Anaerostipes rhamnosivorans.</title>
        <authorList>
            <person name="Bui T.P.N."/>
            <person name="de Vos W.M."/>
        </authorList>
    </citation>
    <scope>NUCLEOTIDE SEQUENCE [LARGE SCALE GENOMIC DNA]</scope>
    <source>
        <strain evidence="22 23">1y2</strain>
    </source>
</reference>
<dbReference type="RefSeq" id="WP_137328855.1">
    <property type="nucleotide sequence ID" value="NZ_CP040058.1"/>
</dbReference>
<dbReference type="PROSITE" id="PS51385">
    <property type="entry name" value="YJEF_N"/>
    <property type="match status" value="1"/>
</dbReference>
<evidence type="ECO:0000256" key="9">
    <source>
        <dbReference type="ARBA" id="ARBA00022958"/>
    </source>
</evidence>
<evidence type="ECO:0000256" key="7">
    <source>
        <dbReference type="ARBA" id="ARBA00022840"/>
    </source>
</evidence>
<dbReference type="GO" id="GO:0052855">
    <property type="term" value="F:ADP-dependent NAD(P)H-hydrate dehydratase activity"/>
    <property type="evidence" value="ECO:0007669"/>
    <property type="project" value="UniProtKB-UniRule"/>
</dbReference>
<sequence length="493" mass="52664">MKYVLKNQEMQNVDKETIEDIGVPGLVLMERASEKIAGRIKASVQKQDRILSVAGCGNNGGDALAAARILLEEGYSVDFAVVGNLEKASKDLKTQLGILNRLGYEAETSVNYNDYDWILEGLFGVGLSRKISGSYRTAIEAINASKAKVMSVDIPSGISGDTGKVLGCAVKADATVTFGGPKAGHLLYPGKDHTGRLFVERIGFFDQTLKKYARGFTYDRKDLKRLPKRTADSHKGTYGKVLIVAGNESMSGAAYFAAKSALRMGSGLVKVISHASNRPILLSMLPEVLFGAEEDLKASLRWCDCILFGPGMGVSERTKRLLETVLSDGTKPLVLDADGLNTVSHYKLRIDYPAGCILTPHLKEAARLLETSAEEVKENLPETAHRAADLFQSVVVLKDATTLVVSADEPVYYNCSGNHGMATGGSGDVLGGIITSLLGRAMEPLEAAALGVYVHGLAGDEAAKRLGYDSMLASDIIEALSSILGGINDESIL</sequence>
<protein>
    <recommendedName>
        <fullName evidence="19">Bifunctional NAD(P)H-hydrate repair enzyme</fullName>
    </recommendedName>
    <alternativeName>
        <fullName evidence="19">Nicotinamide nucleotide repair protein</fullName>
    </alternativeName>
    <domain>
        <recommendedName>
            <fullName evidence="19">ADP-dependent (S)-NAD(P)H-hydrate dehydratase</fullName>
            <ecNumber evidence="19">4.2.1.136</ecNumber>
        </recommendedName>
        <alternativeName>
            <fullName evidence="19">ADP-dependent NAD(P)HX dehydratase</fullName>
        </alternativeName>
    </domain>
    <domain>
        <recommendedName>
            <fullName evidence="19">NAD(P)H-hydrate epimerase</fullName>
            <ecNumber evidence="19">5.1.99.6</ecNumber>
        </recommendedName>
    </domain>
</protein>
<comment type="cofactor">
    <cofactor evidence="18 19">
        <name>K(+)</name>
        <dbReference type="ChEBI" id="CHEBI:29103"/>
    </cofactor>
    <text evidence="18 19">Binds 1 potassium ion per subunit.</text>
</comment>
<comment type="similarity">
    <text evidence="4 19">In the C-terminal section; belongs to the NnrD/CARKD family.</text>
</comment>
<comment type="caution">
    <text evidence="18">Lacks conserved residue(s) required for the propagation of feature annotation.</text>
</comment>
<evidence type="ECO:0000256" key="2">
    <source>
        <dbReference type="ARBA" id="ARBA00000909"/>
    </source>
</evidence>
<feature type="binding site" evidence="17">
    <location>
        <begin position="398"/>
        <end position="402"/>
    </location>
    <ligand>
        <name>AMP</name>
        <dbReference type="ChEBI" id="CHEBI:456215"/>
    </ligand>
</feature>
<evidence type="ECO:0000256" key="14">
    <source>
        <dbReference type="ARBA" id="ARBA00025153"/>
    </source>
</evidence>
<organism evidence="22 23">
    <name type="scientific">Anaerostipes rhamnosivorans</name>
    <dbReference type="NCBI Taxonomy" id="1229621"/>
    <lineage>
        <taxon>Bacteria</taxon>
        <taxon>Bacillati</taxon>
        <taxon>Bacillota</taxon>
        <taxon>Clostridia</taxon>
        <taxon>Lachnospirales</taxon>
        <taxon>Lachnospiraceae</taxon>
        <taxon>Anaerostipes</taxon>
    </lineage>
</organism>
<comment type="catalytic activity">
    <reaction evidence="1 18 19">
        <text>(6R)-NADHX = (6S)-NADHX</text>
        <dbReference type="Rhea" id="RHEA:32215"/>
        <dbReference type="ChEBI" id="CHEBI:64074"/>
        <dbReference type="ChEBI" id="CHEBI:64075"/>
        <dbReference type="EC" id="5.1.99.6"/>
    </reaction>
</comment>
<evidence type="ECO:0000256" key="4">
    <source>
        <dbReference type="ARBA" id="ARBA00009524"/>
    </source>
</evidence>
<feature type="binding site" evidence="18">
    <location>
        <begin position="124"/>
        <end position="130"/>
    </location>
    <ligand>
        <name>(6S)-NADPHX</name>
        <dbReference type="ChEBI" id="CHEBI:64076"/>
    </ligand>
</feature>
<evidence type="ECO:0000256" key="8">
    <source>
        <dbReference type="ARBA" id="ARBA00022857"/>
    </source>
</evidence>
<dbReference type="Pfam" id="PF01256">
    <property type="entry name" value="Carb_kinase"/>
    <property type="match status" value="1"/>
</dbReference>
<dbReference type="InterPro" id="IPR004443">
    <property type="entry name" value="YjeF_N_dom"/>
</dbReference>
<feature type="binding site" evidence="18">
    <location>
        <position position="59"/>
    </location>
    <ligand>
        <name>K(+)</name>
        <dbReference type="ChEBI" id="CHEBI:29103"/>
    </ligand>
</feature>
<evidence type="ECO:0000256" key="10">
    <source>
        <dbReference type="ARBA" id="ARBA00023027"/>
    </source>
</evidence>
<dbReference type="Proteomes" id="UP000298653">
    <property type="component" value="Chromosome"/>
</dbReference>
<comment type="catalytic activity">
    <reaction evidence="16 17 19">
        <text>(6S)-NADPHX + ADP = AMP + phosphate + NADPH + H(+)</text>
        <dbReference type="Rhea" id="RHEA:32235"/>
        <dbReference type="ChEBI" id="CHEBI:15378"/>
        <dbReference type="ChEBI" id="CHEBI:43474"/>
        <dbReference type="ChEBI" id="CHEBI:57783"/>
        <dbReference type="ChEBI" id="CHEBI:64076"/>
        <dbReference type="ChEBI" id="CHEBI:456215"/>
        <dbReference type="ChEBI" id="CHEBI:456216"/>
        <dbReference type="EC" id="4.2.1.136"/>
    </reaction>
</comment>
<dbReference type="Gene3D" id="3.40.50.10260">
    <property type="entry name" value="YjeF N-terminal domain"/>
    <property type="match status" value="1"/>
</dbReference>
<gene>
    <name evidence="17" type="primary">nnrD</name>
    <name evidence="18" type="synonym">nnrE</name>
    <name evidence="22" type="ORF">AR1Y2_2023</name>
</gene>
<comment type="catalytic activity">
    <reaction evidence="2 18 19">
        <text>(6R)-NADPHX = (6S)-NADPHX</text>
        <dbReference type="Rhea" id="RHEA:32227"/>
        <dbReference type="ChEBI" id="CHEBI:64076"/>
        <dbReference type="ChEBI" id="CHEBI:64077"/>
        <dbReference type="EC" id="5.1.99.6"/>
    </reaction>
</comment>
<keyword evidence="12 17" id="KW-0456">Lyase</keyword>
<keyword evidence="6 17" id="KW-0547">Nucleotide-binding</keyword>
<dbReference type="EC" id="4.2.1.136" evidence="19"/>
<dbReference type="Gene3D" id="3.40.1190.20">
    <property type="match status" value="1"/>
</dbReference>
<dbReference type="PANTHER" id="PTHR12592">
    <property type="entry name" value="ATP-DEPENDENT (S)-NAD(P)H-HYDRATE DEHYDRATASE FAMILY MEMBER"/>
    <property type="match status" value="1"/>
</dbReference>
<accession>A0A4P8IFK1</accession>
<keyword evidence="7 17" id="KW-0067">ATP-binding</keyword>
<evidence type="ECO:0000256" key="19">
    <source>
        <dbReference type="PIRNR" id="PIRNR017184"/>
    </source>
</evidence>
<dbReference type="GO" id="GO:0110051">
    <property type="term" value="P:metabolite repair"/>
    <property type="evidence" value="ECO:0007669"/>
    <property type="project" value="TreeGrafter"/>
</dbReference>
<keyword evidence="13" id="KW-0511">Multifunctional enzyme</keyword>